<protein>
    <recommendedName>
        <fullName evidence="2">Protein-L-isoaspartate O-methyltransferase</fullName>
    </recommendedName>
    <alternativeName>
        <fullName evidence="3">Protein L-isoaspartyl methyltransferase</fullName>
    </alternativeName>
</protein>
<evidence type="ECO:0000313" key="4">
    <source>
        <dbReference type="EMBL" id="AWN44852.1"/>
    </source>
</evidence>
<dbReference type="GO" id="GO:0005737">
    <property type="term" value="C:cytoplasm"/>
    <property type="evidence" value="ECO:0007669"/>
    <property type="project" value="TreeGrafter"/>
</dbReference>
<evidence type="ECO:0000256" key="2">
    <source>
        <dbReference type="ARBA" id="ARBA00013346"/>
    </source>
</evidence>
<dbReference type="GO" id="GO:0032259">
    <property type="term" value="P:methylation"/>
    <property type="evidence" value="ECO:0007669"/>
    <property type="project" value="UniProtKB-KW"/>
</dbReference>
<dbReference type="InterPro" id="IPR000682">
    <property type="entry name" value="PCMT"/>
</dbReference>
<dbReference type="OrthoDB" id="9810066at2"/>
<reference evidence="5" key="1">
    <citation type="submission" date="2018-05" db="EMBL/GenBank/DDBJ databases">
        <title>Complete Genome Sequence of Methylobacterium sp. 17SD2-17.</title>
        <authorList>
            <person name="Srinivasan S."/>
        </authorList>
    </citation>
    <scope>NUCLEOTIDE SEQUENCE [LARGE SCALE GENOMIC DNA]</scope>
    <source>
        <strain evidence="5">17SD2-17</strain>
    </source>
</reference>
<keyword evidence="4" id="KW-0489">Methyltransferase</keyword>
<comment type="similarity">
    <text evidence="1">Belongs to the methyltransferase superfamily. L-isoaspartyl/D-aspartyl protein methyltransferase family.</text>
</comment>
<dbReference type="AlphaFoldDB" id="A0A2U8WHV7"/>
<dbReference type="Gene3D" id="3.40.50.150">
    <property type="entry name" value="Vaccinia Virus protein VP39"/>
    <property type="match status" value="1"/>
</dbReference>
<dbReference type="GO" id="GO:0004719">
    <property type="term" value="F:protein-L-isoaspartate (D-aspartate) O-methyltransferase activity"/>
    <property type="evidence" value="ECO:0007669"/>
    <property type="project" value="InterPro"/>
</dbReference>
<name>A0A2U8WHV7_9HYPH</name>
<dbReference type="Pfam" id="PF01135">
    <property type="entry name" value="PCMT"/>
    <property type="match status" value="1"/>
</dbReference>
<dbReference type="Proteomes" id="UP000245926">
    <property type="component" value="Chromosome"/>
</dbReference>
<keyword evidence="4" id="KW-0808">Transferase</keyword>
<evidence type="ECO:0000256" key="3">
    <source>
        <dbReference type="ARBA" id="ARBA00030757"/>
    </source>
</evidence>
<evidence type="ECO:0000313" key="5">
    <source>
        <dbReference type="Proteomes" id="UP000245926"/>
    </source>
</evidence>
<organism evidence="4 5">
    <name type="scientific">Methylobacterium durans</name>
    <dbReference type="NCBI Taxonomy" id="2202825"/>
    <lineage>
        <taxon>Bacteria</taxon>
        <taxon>Pseudomonadati</taxon>
        <taxon>Pseudomonadota</taxon>
        <taxon>Alphaproteobacteria</taxon>
        <taxon>Hyphomicrobiales</taxon>
        <taxon>Methylobacteriaceae</taxon>
        <taxon>Methylobacterium</taxon>
    </lineage>
</organism>
<dbReference type="InterPro" id="IPR029063">
    <property type="entry name" value="SAM-dependent_MTases_sf"/>
</dbReference>
<keyword evidence="5" id="KW-1185">Reference proteome</keyword>
<evidence type="ECO:0000256" key="1">
    <source>
        <dbReference type="ARBA" id="ARBA00005369"/>
    </source>
</evidence>
<dbReference type="CDD" id="cd02440">
    <property type="entry name" value="AdoMet_MTases"/>
    <property type="match status" value="1"/>
</dbReference>
<dbReference type="PANTHER" id="PTHR11579">
    <property type="entry name" value="PROTEIN-L-ISOASPARTATE O-METHYLTRANSFERASE"/>
    <property type="match status" value="1"/>
</dbReference>
<dbReference type="EMBL" id="CP029550">
    <property type="protein sequence ID" value="AWN44852.1"/>
    <property type="molecule type" value="Genomic_DNA"/>
</dbReference>
<sequence>MSRPDDAGSAVENAAFVLALRERGVRDRGVLRAMELVPRERFAPAAHRDLARRDLALPLPCGATMTAPTTVAAMLVALDLAQGQRVLEIGTGSGYATALLLQLGAGAVTSLELYAGLAAAARERLGPAAGLRILRADGLARLAEGAFDRILVNGSVPGLSDGLVAALAPGGRLVAGLAGTENRGIGRLVMVERRDDGLAESLGVALRLVPLQAGRGAAA</sequence>
<dbReference type="PANTHER" id="PTHR11579:SF18">
    <property type="entry name" value="PROTEIN-L-ISOASPARTATE O-METHYLTRANSFERASE"/>
    <property type="match status" value="1"/>
</dbReference>
<accession>A0A2U8WHV7</accession>
<dbReference type="SUPFAM" id="SSF53335">
    <property type="entry name" value="S-adenosyl-L-methionine-dependent methyltransferases"/>
    <property type="match status" value="1"/>
</dbReference>
<dbReference type="KEGG" id="mets:DK389_29315"/>
<gene>
    <name evidence="4" type="ORF">DK389_29315</name>
</gene>
<proteinExistence type="inferred from homology"/>